<gene>
    <name evidence="2" type="ORF">E2C01_079322</name>
</gene>
<name>A0A5B7IJ85_PORTR</name>
<comment type="caution">
    <text evidence="2">The sequence shown here is derived from an EMBL/GenBank/DDBJ whole genome shotgun (WGS) entry which is preliminary data.</text>
</comment>
<organism evidence="2 3">
    <name type="scientific">Portunus trituberculatus</name>
    <name type="common">Swimming crab</name>
    <name type="synonym">Neptunus trituberculatus</name>
    <dbReference type="NCBI Taxonomy" id="210409"/>
    <lineage>
        <taxon>Eukaryota</taxon>
        <taxon>Metazoa</taxon>
        <taxon>Ecdysozoa</taxon>
        <taxon>Arthropoda</taxon>
        <taxon>Crustacea</taxon>
        <taxon>Multicrustacea</taxon>
        <taxon>Malacostraca</taxon>
        <taxon>Eumalacostraca</taxon>
        <taxon>Eucarida</taxon>
        <taxon>Decapoda</taxon>
        <taxon>Pleocyemata</taxon>
        <taxon>Brachyura</taxon>
        <taxon>Eubrachyura</taxon>
        <taxon>Portunoidea</taxon>
        <taxon>Portunidae</taxon>
        <taxon>Portuninae</taxon>
        <taxon>Portunus</taxon>
    </lineage>
</organism>
<reference evidence="2 3" key="1">
    <citation type="submission" date="2019-05" db="EMBL/GenBank/DDBJ databases">
        <title>Another draft genome of Portunus trituberculatus and its Hox gene families provides insights of decapod evolution.</title>
        <authorList>
            <person name="Jeong J.-H."/>
            <person name="Song I."/>
            <person name="Kim S."/>
            <person name="Choi T."/>
            <person name="Kim D."/>
            <person name="Ryu S."/>
            <person name="Kim W."/>
        </authorList>
    </citation>
    <scope>NUCLEOTIDE SEQUENCE [LARGE SCALE GENOMIC DNA]</scope>
    <source>
        <tissue evidence="2">Muscle</tissue>
    </source>
</reference>
<dbReference type="EMBL" id="VSRR010065808">
    <property type="protein sequence ID" value="MPC84580.1"/>
    <property type="molecule type" value="Genomic_DNA"/>
</dbReference>
<feature type="region of interest" description="Disordered" evidence="1">
    <location>
        <begin position="45"/>
        <end position="72"/>
    </location>
</feature>
<sequence length="113" mass="12037">MTGVVPVTSRQIHEQNQQNADNLSIFNKPSRVTRTSVSVYVRTSPLPPVTKANSEATPENHHHHHALKLPPPPPLPSAVLHLSLLLQVAIAITTTTTTTALSPAIAAISYLGG</sequence>
<keyword evidence="3" id="KW-1185">Reference proteome</keyword>
<accession>A0A5B7IJ85</accession>
<evidence type="ECO:0000313" key="2">
    <source>
        <dbReference type="EMBL" id="MPC84580.1"/>
    </source>
</evidence>
<dbReference type="AlphaFoldDB" id="A0A5B7IJ85"/>
<protein>
    <submittedName>
        <fullName evidence="2">Uncharacterized protein</fullName>
    </submittedName>
</protein>
<proteinExistence type="predicted"/>
<dbReference type="Proteomes" id="UP000324222">
    <property type="component" value="Unassembled WGS sequence"/>
</dbReference>
<evidence type="ECO:0000256" key="1">
    <source>
        <dbReference type="SAM" id="MobiDB-lite"/>
    </source>
</evidence>
<evidence type="ECO:0000313" key="3">
    <source>
        <dbReference type="Proteomes" id="UP000324222"/>
    </source>
</evidence>